<dbReference type="AlphaFoldDB" id="A0A1X6NQL0"/>
<feature type="domain" description="Cupin type-1" evidence="7">
    <location>
        <begin position="95"/>
        <end position="244"/>
    </location>
</feature>
<organism evidence="8 9">
    <name type="scientific">Porphyra umbilicalis</name>
    <name type="common">Purple laver</name>
    <name type="synonym">Red alga</name>
    <dbReference type="NCBI Taxonomy" id="2786"/>
    <lineage>
        <taxon>Eukaryota</taxon>
        <taxon>Rhodophyta</taxon>
        <taxon>Bangiophyceae</taxon>
        <taxon>Bangiales</taxon>
        <taxon>Bangiaceae</taxon>
        <taxon>Porphyra</taxon>
    </lineage>
</organism>
<protein>
    <recommendedName>
        <fullName evidence="7">Cupin type-1 domain-containing protein</fullName>
    </recommendedName>
</protein>
<name>A0A1X6NQL0_PORUM</name>
<keyword evidence="3" id="KW-0964">Secreted</keyword>
<dbReference type="EMBL" id="KV919224">
    <property type="protein sequence ID" value="OSX70673.1"/>
    <property type="molecule type" value="Genomic_DNA"/>
</dbReference>
<dbReference type="GO" id="GO:0005576">
    <property type="term" value="C:extracellular region"/>
    <property type="evidence" value="ECO:0007669"/>
    <property type="project" value="UniProtKB-SubCell"/>
</dbReference>
<evidence type="ECO:0000256" key="2">
    <source>
        <dbReference type="ARBA" id="ARBA00007456"/>
    </source>
</evidence>
<evidence type="ECO:0000259" key="7">
    <source>
        <dbReference type="SMART" id="SM00835"/>
    </source>
</evidence>
<dbReference type="Gene3D" id="2.60.120.10">
    <property type="entry name" value="Jelly Rolls"/>
    <property type="match status" value="1"/>
</dbReference>
<evidence type="ECO:0000256" key="6">
    <source>
        <dbReference type="SAM" id="MobiDB-lite"/>
    </source>
</evidence>
<dbReference type="GO" id="GO:0030145">
    <property type="term" value="F:manganese ion binding"/>
    <property type="evidence" value="ECO:0007669"/>
    <property type="project" value="InterPro"/>
</dbReference>
<reference evidence="8 9" key="1">
    <citation type="submission" date="2017-03" db="EMBL/GenBank/DDBJ databases">
        <title>WGS assembly of Porphyra umbilicalis.</title>
        <authorList>
            <person name="Brawley S.H."/>
            <person name="Blouin N.A."/>
            <person name="Ficko-Blean E."/>
            <person name="Wheeler G.L."/>
            <person name="Lohr M."/>
            <person name="Goodson H.V."/>
            <person name="Jenkins J.W."/>
            <person name="Blaby-Haas C.E."/>
            <person name="Helliwell K.E."/>
            <person name="Chan C."/>
            <person name="Marriage T."/>
            <person name="Bhattacharya D."/>
            <person name="Klein A.S."/>
            <person name="Badis Y."/>
            <person name="Brodie J."/>
            <person name="Cao Y."/>
            <person name="Collen J."/>
            <person name="Dittami S.M."/>
            <person name="Gachon C.M."/>
            <person name="Green B.R."/>
            <person name="Karpowicz S."/>
            <person name="Kim J.W."/>
            <person name="Kudahl U."/>
            <person name="Lin S."/>
            <person name="Michel G."/>
            <person name="Mittag M."/>
            <person name="Olson B.J."/>
            <person name="Pangilinan J."/>
            <person name="Peng Y."/>
            <person name="Qiu H."/>
            <person name="Shu S."/>
            <person name="Singer J.T."/>
            <person name="Smith A.G."/>
            <person name="Sprecher B.N."/>
            <person name="Wagner V."/>
            <person name="Wang W."/>
            <person name="Wang Z.-Y."/>
            <person name="Yan J."/>
            <person name="Yarish C."/>
            <person name="Zoeuner-Riek S."/>
            <person name="Zhuang Y."/>
            <person name="Zou Y."/>
            <person name="Lindquist E.A."/>
            <person name="Grimwood J."/>
            <person name="Barry K."/>
            <person name="Rokhsar D.S."/>
            <person name="Schmutz J."/>
            <person name="Stiller J.W."/>
            <person name="Grossman A.R."/>
            <person name="Prochnik S.E."/>
        </authorList>
    </citation>
    <scope>NUCLEOTIDE SEQUENCE [LARGE SCALE GENOMIC DNA]</scope>
    <source>
        <strain evidence="8">4086291</strain>
    </source>
</reference>
<keyword evidence="5" id="KW-0464">Manganese</keyword>
<evidence type="ECO:0000313" key="9">
    <source>
        <dbReference type="Proteomes" id="UP000218209"/>
    </source>
</evidence>
<evidence type="ECO:0000256" key="4">
    <source>
        <dbReference type="ARBA" id="ARBA00022723"/>
    </source>
</evidence>
<accession>A0A1X6NQL0</accession>
<dbReference type="Proteomes" id="UP000218209">
    <property type="component" value="Unassembled WGS sequence"/>
</dbReference>
<dbReference type="SMART" id="SM00835">
    <property type="entry name" value="Cupin_1"/>
    <property type="match status" value="1"/>
</dbReference>
<proteinExistence type="inferred from homology"/>
<gene>
    <name evidence="8" type="ORF">BU14_0692s0006</name>
</gene>
<dbReference type="Pfam" id="PF00190">
    <property type="entry name" value="Cupin_1"/>
    <property type="match status" value="1"/>
</dbReference>
<feature type="region of interest" description="Disordered" evidence="6">
    <location>
        <begin position="16"/>
        <end position="41"/>
    </location>
</feature>
<keyword evidence="4" id="KW-0479">Metal-binding</keyword>
<dbReference type="PRINTS" id="PR00325">
    <property type="entry name" value="GERMIN"/>
</dbReference>
<dbReference type="InterPro" id="IPR011051">
    <property type="entry name" value="RmlC_Cupin_sf"/>
</dbReference>
<sequence>MRRVRLAHCSTHSACLPLRPSPHASTPNPQPPSPPPRTVAPRSGRLVKALAVAVLAAAAATTAAPVGAQEADPLADLFPTASALQARFPDSAFAINASSLPALKTDGGAIIPVLCANNPVLGLLDIHMEYLSCTLIPGGHNLPHIHPRGTKAILVTVGTLTVYIVDEFGPVPRTIVSTVGAGGIAFFPRGLVHGQYCATGGGHCKFSALTNSADAGFIAVAGSLCGAPIKAVAASVGGSTEATAAAVCARLDIGGACAVIDATDVSIAG</sequence>
<dbReference type="SUPFAM" id="SSF51182">
    <property type="entry name" value="RmlC-like cupins"/>
    <property type="match status" value="1"/>
</dbReference>
<evidence type="ECO:0000256" key="3">
    <source>
        <dbReference type="ARBA" id="ARBA00022525"/>
    </source>
</evidence>
<dbReference type="InterPro" id="IPR014710">
    <property type="entry name" value="RmlC-like_jellyroll"/>
</dbReference>
<dbReference type="PANTHER" id="PTHR31238">
    <property type="entry name" value="GERMIN-LIKE PROTEIN SUBFAMILY 3 MEMBER 3"/>
    <property type="match status" value="1"/>
</dbReference>
<dbReference type="InterPro" id="IPR001929">
    <property type="entry name" value="Germin"/>
</dbReference>
<evidence type="ECO:0000256" key="1">
    <source>
        <dbReference type="ARBA" id="ARBA00004613"/>
    </source>
</evidence>
<comment type="similarity">
    <text evidence="2">Belongs to the germin family.</text>
</comment>
<feature type="compositionally biased region" description="Pro residues" evidence="6">
    <location>
        <begin position="28"/>
        <end position="38"/>
    </location>
</feature>
<evidence type="ECO:0000313" key="8">
    <source>
        <dbReference type="EMBL" id="OSX70673.1"/>
    </source>
</evidence>
<keyword evidence="9" id="KW-1185">Reference proteome</keyword>
<dbReference type="InterPro" id="IPR006045">
    <property type="entry name" value="Cupin_1"/>
</dbReference>
<comment type="subcellular location">
    <subcellularLocation>
        <location evidence="1">Secreted</location>
    </subcellularLocation>
</comment>
<evidence type="ECO:0000256" key="5">
    <source>
        <dbReference type="ARBA" id="ARBA00023211"/>
    </source>
</evidence>